<evidence type="ECO:0000313" key="1">
    <source>
        <dbReference type="EMBL" id="EXB34853.1"/>
    </source>
</evidence>
<sequence length="93" mass="10892">MKKNENVIEMNYRAVLRGIAKPPLLNLSQDFLNKTPVICQKLLHKEHPSCCSSSYLKCWRHDLKAAKVESFRHIEVERILHLPQLETWSLLDP</sequence>
<keyword evidence="2" id="KW-1185">Reference proteome</keyword>
<dbReference type="EMBL" id="KE343549">
    <property type="protein sequence ID" value="EXB34853.1"/>
    <property type="molecule type" value="Genomic_DNA"/>
</dbReference>
<dbReference type="AlphaFoldDB" id="W9R185"/>
<evidence type="ECO:0000313" key="2">
    <source>
        <dbReference type="Proteomes" id="UP000030645"/>
    </source>
</evidence>
<protein>
    <submittedName>
        <fullName evidence="1">Uncharacterized protein</fullName>
    </submittedName>
</protein>
<reference evidence="2" key="1">
    <citation type="submission" date="2013-01" db="EMBL/GenBank/DDBJ databases">
        <title>Draft Genome Sequence of a Mulberry Tree, Morus notabilis C.K. Schneid.</title>
        <authorList>
            <person name="He N."/>
            <person name="Zhao S."/>
        </authorList>
    </citation>
    <scope>NUCLEOTIDE SEQUENCE</scope>
</reference>
<proteinExistence type="predicted"/>
<dbReference type="Proteomes" id="UP000030645">
    <property type="component" value="Unassembled WGS sequence"/>
</dbReference>
<gene>
    <name evidence="1" type="ORF">L484_008113</name>
</gene>
<name>W9R185_9ROSA</name>
<accession>W9R185</accession>
<organism evidence="1 2">
    <name type="scientific">Morus notabilis</name>
    <dbReference type="NCBI Taxonomy" id="981085"/>
    <lineage>
        <taxon>Eukaryota</taxon>
        <taxon>Viridiplantae</taxon>
        <taxon>Streptophyta</taxon>
        <taxon>Embryophyta</taxon>
        <taxon>Tracheophyta</taxon>
        <taxon>Spermatophyta</taxon>
        <taxon>Magnoliopsida</taxon>
        <taxon>eudicotyledons</taxon>
        <taxon>Gunneridae</taxon>
        <taxon>Pentapetalae</taxon>
        <taxon>rosids</taxon>
        <taxon>fabids</taxon>
        <taxon>Rosales</taxon>
        <taxon>Moraceae</taxon>
        <taxon>Moreae</taxon>
        <taxon>Morus</taxon>
    </lineage>
</organism>